<evidence type="ECO:0000256" key="6">
    <source>
        <dbReference type="ARBA" id="ARBA00023180"/>
    </source>
</evidence>
<comment type="function">
    <text evidence="7">Choline transporter.</text>
</comment>
<reference evidence="9" key="1">
    <citation type="submission" date="2021-01" db="EMBL/GenBank/DDBJ databases">
        <authorList>
            <person name="Corre E."/>
            <person name="Pelletier E."/>
            <person name="Niang G."/>
            <person name="Scheremetjew M."/>
            <person name="Finn R."/>
            <person name="Kale V."/>
            <person name="Holt S."/>
            <person name="Cochrane G."/>
            <person name="Meng A."/>
            <person name="Brown T."/>
            <person name="Cohen L."/>
        </authorList>
    </citation>
    <scope>NUCLEOTIDE SEQUENCE</scope>
    <source>
        <strain evidence="9">CCMP3107</strain>
    </source>
</reference>
<gene>
    <name evidence="8" type="ORF">HAKA00212_LOCUS17811</name>
    <name evidence="9" type="ORF">HAKA00212_LOCUS17812</name>
</gene>
<feature type="transmembrane region" description="Helical" evidence="7">
    <location>
        <begin position="291"/>
        <end position="315"/>
    </location>
</feature>
<feature type="transmembrane region" description="Helical" evidence="7">
    <location>
        <begin position="527"/>
        <end position="545"/>
    </location>
</feature>
<evidence type="ECO:0000256" key="1">
    <source>
        <dbReference type="ARBA" id="ARBA00004141"/>
    </source>
</evidence>
<dbReference type="EMBL" id="HBIU01039129">
    <property type="protein sequence ID" value="CAE0639027.1"/>
    <property type="molecule type" value="Transcribed_RNA"/>
</dbReference>
<feature type="transmembrane region" description="Helical" evidence="7">
    <location>
        <begin position="244"/>
        <end position="271"/>
    </location>
</feature>
<keyword evidence="4 7" id="KW-1133">Transmembrane helix</keyword>
<keyword evidence="3 7" id="KW-0812">Transmembrane</keyword>
<protein>
    <recommendedName>
        <fullName evidence="7">Choline transporter-like protein</fullName>
    </recommendedName>
</protein>
<accession>A0A6V1T854</accession>
<evidence type="ECO:0000313" key="9">
    <source>
        <dbReference type="EMBL" id="CAE0639027.1"/>
    </source>
</evidence>
<evidence type="ECO:0000256" key="7">
    <source>
        <dbReference type="RuleBase" id="RU368066"/>
    </source>
</evidence>
<feature type="transmembrane region" description="Helical" evidence="7">
    <location>
        <begin position="26"/>
        <end position="44"/>
    </location>
</feature>
<evidence type="ECO:0000256" key="2">
    <source>
        <dbReference type="ARBA" id="ARBA00007168"/>
    </source>
</evidence>
<organism evidence="9">
    <name type="scientific">Heterosigma akashiwo</name>
    <name type="common">Chromophytic alga</name>
    <name type="synonym">Heterosigma carterae</name>
    <dbReference type="NCBI Taxonomy" id="2829"/>
    <lineage>
        <taxon>Eukaryota</taxon>
        <taxon>Sar</taxon>
        <taxon>Stramenopiles</taxon>
        <taxon>Ochrophyta</taxon>
        <taxon>Raphidophyceae</taxon>
        <taxon>Chattonellales</taxon>
        <taxon>Chattonellaceae</taxon>
        <taxon>Heterosigma</taxon>
    </lineage>
</organism>
<dbReference type="EMBL" id="HBIU01039128">
    <property type="protein sequence ID" value="CAE0639026.1"/>
    <property type="molecule type" value="Transcribed_RNA"/>
</dbReference>
<keyword evidence="5 7" id="KW-0472">Membrane</keyword>
<feature type="transmembrane region" description="Helical" evidence="7">
    <location>
        <begin position="202"/>
        <end position="224"/>
    </location>
</feature>
<feature type="transmembrane region" description="Helical" evidence="7">
    <location>
        <begin position="397"/>
        <end position="420"/>
    </location>
</feature>
<comment type="similarity">
    <text evidence="2 7">Belongs to the CTL (choline transporter-like) family.</text>
</comment>
<dbReference type="AlphaFoldDB" id="A0A6V1T854"/>
<dbReference type="PANTHER" id="PTHR12385:SF14">
    <property type="entry name" value="CHOLINE TRANSPORTER-LIKE 2"/>
    <property type="match status" value="1"/>
</dbReference>
<evidence type="ECO:0000256" key="3">
    <source>
        <dbReference type="ARBA" id="ARBA00022692"/>
    </source>
</evidence>
<feature type="transmembrane region" description="Helical" evidence="7">
    <location>
        <begin position="352"/>
        <end position="377"/>
    </location>
</feature>
<dbReference type="InterPro" id="IPR007603">
    <property type="entry name" value="Choline_transptr-like"/>
</dbReference>
<dbReference type="GO" id="GO:0005886">
    <property type="term" value="C:plasma membrane"/>
    <property type="evidence" value="ECO:0007669"/>
    <property type="project" value="UniProtKB-SubCell"/>
</dbReference>
<evidence type="ECO:0000256" key="5">
    <source>
        <dbReference type="ARBA" id="ARBA00023136"/>
    </source>
</evidence>
<evidence type="ECO:0000256" key="4">
    <source>
        <dbReference type="ARBA" id="ARBA00022989"/>
    </source>
</evidence>
<dbReference type="Pfam" id="PF04515">
    <property type="entry name" value="Choline_transpo"/>
    <property type="match status" value="1"/>
</dbReference>
<evidence type="ECO:0000313" key="8">
    <source>
        <dbReference type="EMBL" id="CAE0639026.1"/>
    </source>
</evidence>
<comment type="subcellular location">
    <subcellularLocation>
        <location evidence="7">Cell membrane</location>
        <topology evidence="7">Multi-pass membrane protein</topology>
    </subcellularLocation>
    <subcellularLocation>
        <location evidence="1">Membrane</location>
        <topology evidence="1">Multi-pass membrane protein</topology>
    </subcellularLocation>
</comment>
<sequence>MGGSTNNQSDEMVFMSPEKNRKCTDFLFALLLIASWAAMTYLGYQSMQDGDITVFTTGMQYDGSVCGVDSGVEDLPYLYYVRTDLTGVCVESCPDETSLTNYICLPDSAIPDDVDTSSKASLVDNGDGYCMFEYESKAILGRCVFSDTDVLSEFFSDNDYAEMAEEAISDIKTTKHLCLGFGIGMAAVLGFIYLYLVRIPWIMNILVWGSILVIQAALAGLGYLMYAQAQTWTEDGTHSSNAIYALYGCACIFGVLAVLWLCAICFLRKQIELAEDIVEEAARPVTAMPAMFLWPLLQTAATLVFVAFFFVYLMYEASTGMTTTTDDEGYEHRAFDFTTEQKYKMLFLVFELFWTTQFIVAVGQIALALAIAQWYFVHDKSEIGTGTFVVAVFEASWFHMGTAAFGSLILAVILSIRAFLAYCEKKAKASHNKVAEAVICACQCCFWCLEKCVRFVNKNAYIETAVRSTGFCASCVESFKLVARNVLRLGAVTVIADAVLLIMQAFIVLVTVFGAYEYLDYKYASELNSVVAPLVLVAVLAWAVATQFKEIFGMSILTILHCFVVDEETFPAGKRFAEHALADWLNKFGEKGEKAKLIVN</sequence>
<proteinExistence type="inferred from homology"/>
<feature type="transmembrane region" description="Helical" evidence="7">
    <location>
        <begin position="489"/>
        <end position="515"/>
    </location>
</feature>
<keyword evidence="6" id="KW-0325">Glycoprotein</keyword>
<dbReference type="PANTHER" id="PTHR12385">
    <property type="entry name" value="CHOLINE TRANSPORTER-LIKE (SLC FAMILY 44)"/>
    <property type="match status" value="1"/>
</dbReference>
<feature type="transmembrane region" description="Helical" evidence="7">
    <location>
        <begin position="177"/>
        <end position="196"/>
    </location>
</feature>
<dbReference type="GO" id="GO:0022857">
    <property type="term" value="F:transmembrane transporter activity"/>
    <property type="evidence" value="ECO:0007669"/>
    <property type="project" value="UniProtKB-UniRule"/>
</dbReference>
<name>A0A6V1T854_HETAK</name>